<organism evidence="3 4">
    <name type="scientific">Sphingopyxis soli</name>
    <dbReference type="NCBI Taxonomy" id="592051"/>
    <lineage>
        <taxon>Bacteria</taxon>
        <taxon>Pseudomonadati</taxon>
        <taxon>Pseudomonadota</taxon>
        <taxon>Alphaproteobacteria</taxon>
        <taxon>Sphingomonadales</taxon>
        <taxon>Sphingomonadaceae</taxon>
        <taxon>Sphingopyxis</taxon>
    </lineage>
</organism>
<reference evidence="4" key="1">
    <citation type="journal article" date="2019" name="Int. J. Syst. Evol. Microbiol.">
        <title>The Global Catalogue of Microorganisms (GCM) 10K type strain sequencing project: providing services to taxonomists for standard genome sequencing and annotation.</title>
        <authorList>
            <consortium name="The Broad Institute Genomics Platform"/>
            <consortium name="The Broad Institute Genome Sequencing Center for Infectious Disease"/>
            <person name="Wu L."/>
            <person name="Ma J."/>
        </authorList>
    </citation>
    <scope>NUCLEOTIDE SEQUENCE [LARGE SCALE GENOMIC DNA]</scope>
    <source>
        <strain evidence="4">JCM 15910</strain>
    </source>
</reference>
<evidence type="ECO:0000313" key="4">
    <source>
        <dbReference type="Proteomes" id="UP001500738"/>
    </source>
</evidence>
<keyword evidence="4" id="KW-1185">Reference proteome</keyword>
<keyword evidence="3" id="KW-0449">Lipoprotein</keyword>
<dbReference type="RefSeq" id="WP_246552854.1">
    <property type="nucleotide sequence ID" value="NZ_BAAAFE010000009.1"/>
</dbReference>
<feature type="signal peptide" evidence="2">
    <location>
        <begin position="1"/>
        <end position="20"/>
    </location>
</feature>
<protein>
    <submittedName>
        <fullName evidence="3">5'-nucleotidase, lipoprotein e(P4) family</fullName>
    </submittedName>
</protein>
<evidence type="ECO:0000313" key="3">
    <source>
        <dbReference type="EMBL" id="GAA0866208.1"/>
    </source>
</evidence>
<dbReference type="Gene3D" id="3.40.50.1000">
    <property type="entry name" value="HAD superfamily/HAD-like"/>
    <property type="match status" value="1"/>
</dbReference>
<dbReference type="PANTHER" id="PTHR31284">
    <property type="entry name" value="ACID PHOSPHATASE-LIKE PROTEIN"/>
    <property type="match status" value="1"/>
</dbReference>
<dbReference type="PROSITE" id="PS51257">
    <property type="entry name" value="PROKAR_LIPOPROTEIN"/>
    <property type="match status" value="1"/>
</dbReference>
<dbReference type="InterPro" id="IPR005519">
    <property type="entry name" value="Acid_phosphat_B-like"/>
</dbReference>
<dbReference type="EMBL" id="BAAAFE010000009">
    <property type="protein sequence ID" value="GAA0866208.1"/>
    <property type="molecule type" value="Genomic_DNA"/>
</dbReference>
<evidence type="ECO:0000256" key="1">
    <source>
        <dbReference type="ARBA" id="ARBA00022729"/>
    </source>
</evidence>
<evidence type="ECO:0000256" key="2">
    <source>
        <dbReference type="SAM" id="SignalP"/>
    </source>
</evidence>
<keyword evidence="1 2" id="KW-0732">Signal</keyword>
<accession>A0ABP3XKT2</accession>
<comment type="caution">
    <text evidence="3">The sequence shown here is derived from an EMBL/GenBank/DDBJ whole genome shotgun (WGS) entry which is preliminary data.</text>
</comment>
<dbReference type="InterPro" id="IPR023214">
    <property type="entry name" value="HAD_sf"/>
</dbReference>
<dbReference type="InterPro" id="IPR036412">
    <property type="entry name" value="HAD-like_sf"/>
</dbReference>
<feature type="chain" id="PRO_5047515367" evidence="2">
    <location>
        <begin position="21"/>
        <end position="296"/>
    </location>
</feature>
<dbReference type="Pfam" id="PF03767">
    <property type="entry name" value="Acid_phosphat_B"/>
    <property type="match status" value="1"/>
</dbReference>
<name>A0ABP3XKT2_9SPHN</name>
<dbReference type="SUPFAM" id="SSF56784">
    <property type="entry name" value="HAD-like"/>
    <property type="match status" value="1"/>
</dbReference>
<dbReference type="Proteomes" id="UP001500738">
    <property type="component" value="Unassembled WGS sequence"/>
</dbReference>
<gene>
    <name evidence="3" type="ORF">GCM10009115_27940</name>
</gene>
<sequence length="296" mass="31493">MRILALTATLLLAGCANAPAEVAKAPAPPTAPLPAPTPAEAAKPPAQLQYLYGSPEAAVAVRATNARIADYGVWRVKQRPKDSVVLAPGATMDAPAFEPCGNKPFAAVFDADETLVWNLGPMRYFAEKGTAFDVKVWDQWEKTGAGKAVAMPGSVEMVNRLRAAGITVIANTNRSAANAKSSEDTLRAAGLGEFKHGETLFLMGDDADGSSKDGRRATIAAKYCVIILGGDQLGDFSQQFNVKDLPAAQRMALATSAAATALWDKGWFLFPNPVYGPWEKLGWGDVFPSDKNWEPK</sequence>
<proteinExistence type="predicted"/>